<evidence type="ECO:0000259" key="1">
    <source>
        <dbReference type="Pfam" id="PF22768"/>
    </source>
</evidence>
<comment type="caution">
    <text evidence="2">The sequence shown here is derived from an EMBL/GenBank/DDBJ whole genome shotgun (WGS) entry which is preliminary data.</text>
</comment>
<reference evidence="2 3" key="1">
    <citation type="submission" date="2019-10" db="EMBL/GenBank/DDBJ databases">
        <title>The Genome Sequence of Clostridium tarantellae Isolated from Fish Brain.</title>
        <authorList>
            <person name="Bano L."/>
            <person name="Kiel M."/>
            <person name="Sales G."/>
            <person name="Doxey A.C."/>
            <person name="Mansfield M.J."/>
            <person name="Schiavone M."/>
            <person name="Rossetto O."/>
            <person name="Pirazzini M."/>
            <person name="Dobrindt U."/>
            <person name="Montecucco C."/>
        </authorList>
    </citation>
    <scope>NUCLEOTIDE SEQUENCE [LARGE SCALE GENOMIC DNA]</scope>
    <source>
        <strain evidence="2 3">DSM 3997</strain>
    </source>
</reference>
<organism evidence="2 3">
    <name type="scientific">Clostridium tarantellae</name>
    <dbReference type="NCBI Taxonomy" id="39493"/>
    <lineage>
        <taxon>Bacteria</taxon>
        <taxon>Bacillati</taxon>
        <taxon>Bacillota</taxon>
        <taxon>Clostridia</taxon>
        <taxon>Eubacteriales</taxon>
        <taxon>Clostridiaceae</taxon>
        <taxon>Clostridium</taxon>
    </lineage>
</organism>
<evidence type="ECO:0000313" key="3">
    <source>
        <dbReference type="Proteomes" id="UP000430345"/>
    </source>
</evidence>
<dbReference type="EMBL" id="WHJC01000024">
    <property type="protein sequence ID" value="MPQ42841.1"/>
    <property type="molecule type" value="Genomic_DNA"/>
</dbReference>
<gene>
    <name evidence="2" type="ORF">GBZ86_03615</name>
</gene>
<proteinExistence type="predicted"/>
<dbReference type="RefSeq" id="WP_152887826.1">
    <property type="nucleotide sequence ID" value="NZ_WHJC01000024.1"/>
</dbReference>
<dbReference type="InterPro" id="IPR054738">
    <property type="entry name" value="Siphovirus-type_tail_C"/>
</dbReference>
<accession>A0A6I1MPN9</accession>
<feature type="domain" description="Siphovirus-type tail component C-terminal" evidence="1">
    <location>
        <begin position="138"/>
        <end position="231"/>
    </location>
</feature>
<dbReference type="Pfam" id="PF22768">
    <property type="entry name" value="SPP1_Dit"/>
    <property type="match status" value="1"/>
</dbReference>
<protein>
    <submittedName>
        <fullName evidence="2">Phage tail protein</fullName>
    </submittedName>
</protein>
<name>A0A6I1MPN9_9CLOT</name>
<dbReference type="Proteomes" id="UP000430345">
    <property type="component" value="Unassembled WGS sequence"/>
</dbReference>
<sequence length="232" mass="26868">MLINNIDISKFNAKQLIVDIQPSNIILEKEWGKKSLKPIFIDSNIYFKNLKITLYFHGNDRQDILTNISNLISLLKAESTLTLDGYKNKFISFLINSNIEKTIRKDRYKLNLEFDSYEVSDFIEETLNRTTMKTINIKGNLETSCIVEITPIVDIIDIKIEGLSEEPIIIKNLEKNKTLILHGIDGTITVDGINKFYDADLWEFPRLKIGSNNIKVSRNDCNIKIKYKSRYI</sequence>
<dbReference type="AlphaFoldDB" id="A0A6I1MPN9"/>
<evidence type="ECO:0000313" key="2">
    <source>
        <dbReference type="EMBL" id="MPQ42841.1"/>
    </source>
</evidence>
<keyword evidence="3" id="KW-1185">Reference proteome</keyword>
<dbReference type="OrthoDB" id="2067591at2"/>